<dbReference type="GeneID" id="25407050"/>
<dbReference type="GO" id="GO:0097550">
    <property type="term" value="C:transcription preinitiation complex"/>
    <property type="evidence" value="ECO:0007669"/>
    <property type="project" value="TreeGrafter"/>
</dbReference>
<dbReference type="InterPro" id="IPR036915">
    <property type="entry name" value="Cyclin-like_sf"/>
</dbReference>
<dbReference type="KEGG" id="tcb:TCARB_1646"/>
<evidence type="ECO:0000313" key="5">
    <source>
        <dbReference type="Proteomes" id="UP000266720"/>
    </source>
</evidence>
<organism evidence="4 5">
    <name type="scientific">Thermofilum adornatum 1505</name>
    <dbReference type="NCBI Taxonomy" id="697581"/>
    <lineage>
        <taxon>Archaea</taxon>
        <taxon>Thermoproteota</taxon>
        <taxon>Thermoprotei</taxon>
        <taxon>Thermofilales</taxon>
        <taxon>Thermofilaceae</taxon>
        <taxon>Thermofilum</taxon>
    </lineage>
</organism>
<name>A0A3G1A6S3_9CREN</name>
<keyword evidence="2" id="KW-0804">Transcription</keyword>
<dbReference type="SUPFAM" id="SSF47954">
    <property type="entry name" value="Cyclin-like"/>
    <property type="match status" value="2"/>
</dbReference>
<dbReference type="InterPro" id="IPR013150">
    <property type="entry name" value="TFIIB_cyclin"/>
</dbReference>
<evidence type="ECO:0000313" key="4">
    <source>
        <dbReference type="EMBL" id="AJB42686.1"/>
    </source>
</evidence>
<dbReference type="AlphaFoldDB" id="A0A3G1A6S3"/>
<dbReference type="GO" id="GO:0017025">
    <property type="term" value="F:TBP-class protein binding"/>
    <property type="evidence" value="ECO:0007669"/>
    <property type="project" value="InterPro"/>
</dbReference>
<dbReference type="CDD" id="cd00043">
    <property type="entry name" value="CYCLIN_SF"/>
    <property type="match status" value="1"/>
</dbReference>
<dbReference type="GeneID" id="16573224"/>
<keyword evidence="4" id="KW-0648">Protein biosynthesis</keyword>
<proteinExistence type="predicted"/>
<dbReference type="PRINTS" id="PR00685">
    <property type="entry name" value="TIFACTORIIB"/>
</dbReference>
<evidence type="ECO:0000256" key="1">
    <source>
        <dbReference type="ARBA" id="ARBA00023015"/>
    </source>
</evidence>
<dbReference type="InterPro" id="IPR000812">
    <property type="entry name" value="TFIIB"/>
</dbReference>
<gene>
    <name evidence="4" type="ORF">TCARB_1646</name>
</gene>
<feature type="domain" description="Transcription factor TFIIB cyclin-like" evidence="3">
    <location>
        <begin position="93"/>
        <end position="182"/>
    </location>
</feature>
<protein>
    <submittedName>
        <fullName evidence="4">Transcription initiation factor B</fullName>
    </submittedName>
</protein>
<evidence type="ECO:0000256" key="2">
    <source>
        <dbReference type="ARBA" id="ARBA00023163"/>
    </source>
</evidence>
<sequence>MYQTEVIAKKVNLPQYIIEEAKEIFTRLHKQGILKGKNHKAIISSIIYFVSANSENINVSFRTLAEITGVSESKIRKTYRYLLMNGYLQSKRSSLAKPSKYISQIISSQEFSQQKSRINLSLLAQFADELGSLLHGKKPRGIAAASVYIFSTMLDTKFPQSKISKQAGVSSLTLRRIIKEVSQKFCVIVEV</sequence>
<dbReference type="PANTHER" id="PTHR11618">
    <property type="entry name" value="TRANSCRIPTION INITIATION FACTOR IIB-RELATED"/>
    <property type="match status" value="1"/>
</dbReference>
<dbReference type="GO" id="GO:0070897">
    <property type="term" value="P:transcription preinitiation complex assembly"/>
    <property type="evidence" value="ECO:0007669"/>
    <property type="project" value="InterPro"/>
</dbReference>
<keyword evidence="1" id="KW-0805">Transcription regulation</keyword>
<dbReference type="Gene3D" id="1.10.472.10">
    <property type="entry name" value="Cyclin-like"/>
    <property type="match status" value="2"/>
</dbReference>
<dbReference type="STRING" id="697581.TCARB_1646"/>
<feature type="domain" description="Transcription factor TFIIB cyclin-like" evidence="3">
    <location>
        <begin position="7"/>
        <end position="82"/>
    </location>
</feature>
<dbReference type="Proteomes" id="UP000266720">
    <property type="component" value="Chromosome"/>
</dbReference>
<keyword evidence="4" id="KW-0396">Initiation factor</keyword>
<evidence type="ECO:0000259" key="3">
    <source>
        <dbReference type="Pfam" id="PF00382"/>
    </source>
</evidence>
<dbReference type="EMBL" id="CP007493">
    <property type="protein sequence ID" value="AJB42686.1"/>
    <property type="molecule type" value="Genomic_DNA"/>
</dbReference>
<dbReference type="RefSeq" id="WP_020962261.1">
    <property type="nucleotide sequence ID" value="NZ_CP007493.1"/>
</dbReference>
<dbReference type="Pfam" id="PF00382">
    <property type="entry name" value="TFIIB"/>
    <property type="match status" value="2"/>
</dbReference>
<accession>A0A3G1A6S3</accession>
<reference evidence="5" key="1">
    <citation type="book" date="2010" name="EXTREMOPHILES" publisher="0:0-0">
        <title>Complete genome sequences of ten hyperthermophilic archaea reveal their metabolic capabilities and possible ecological roles.</title>
        <editorList>
            <person name="?"/>
        </editorList>
        <authorList>
            <person name="Ravin N.V."/>
            <person name="Mardanov A.V."/>
            <person name="Bonch-Osmolovskaya E.A."/>
            <person name="Skryabin K.G."/>
        </authorList>
    </citation>
    <scope>NUCLEOTIDE SEQUENCE [LARGE SCALE GENOMIC DNA]</scope>
    <source>
        <strain evidence="5">1505</strain>
    </source>
</reference>
<dbReference type="PANTHER" id="PTHR11618:SF13">
    <property type="entry name" value="TRANSCRIPTION INITIATION FACTOR IIB"/>
    <property type="match status" value="1"/>
</dbReference>
<dbReference type="GO" id="GO:0003743">
    <property type="term" value="F:translation initiation factor activity"/>
    <property type="evidence" value="ECO:0007669"/>
    <property type="project" value="UniProtKB-KW"/>
</dbReference>